<reference evidence="1 2" key="1">
    <citation type="journal article" date="2006" name="Proc. Natl. Acad. Sci. U.S.A.">
        <title>Complete nucleotide sequence of the chlorarachniophyte nucleomorph: nature's smallest nucleus.</title>
        <authorList>
            <person name="Gilson P.R."/>
            <person name="Su V."/>
            <person name="Slamovits C.H."/>
            <person name="Reith M.E."/>
            <person name="Keeling P.J."/>
            <person name="McFadden G.I."/>
        </authorList>
    </citation>
    <scope>NUCLEOTIDE SEQUENCE [LARGE SCALE GENOMIC DNA]</scope>
    <source>
        <strain evidence="2">CCMP621</strain>
    </source>
</reference>
<dbReference type="GeneID" id="5788400"/>
<dbReference type="RefSeq" id="XP_001712955.1">
    <property type="nucleotide sequence ID" value="XM_001712903.1"/>
</dbReference>
<keyword evidence="1" id="KW-0542">Nucleomorph</keyword>
<name>Q3LW22_BIGNA</name>
<organism evidence="1 2">
    <name type="scientific">Bigelowiella natans</name>
    <name type="common">Pedinomonas minutissima</name>
    <name type="synonym">Chlorarachnion sp. (strain CCMP621)</name>
    <dbReference type="NCBI Taxonomy" id="227086"/>
    <lineage>
        <taxon>Eukaryota</taxon>
        <taxon>Sar</taxon>
        <taxon>Rhizaria</taxon>
        <taxon>Cercozoa</taxon>
        <taxon>Chlorarachniophyceae</taxon>
        <taxon>Bigelowiella</taxon>
    </lineage>
</organism>
<evidence type="ECO:0000313" key="1">
    <source>
        <dbReference type="EMBL" id="ABA27343.1"/>
    </source>
</evidence>
<protein>
    <submittedName>
        <fullName evidence="1">Uncharacterized protein</fullName>
    </submittedName>
</protein>
<sequence length="147" mass="17904">MLKIKQCPKNPNLASPIQKKNTTFFFKKLENSSYNLNNDKHKFIKLYLKTKKCKLPEELFLTKYIISKKNKIKQFNEEFVKQNILQERNETLLFSSTFYDHNFYNRQTWPHEENLEIITTNFLNVELQSFYNEIIFYDFNISSDFIF</sequence>
<dbReference type="AlphaFoldDB" id="Q3LW22"/>
<dbReference type="EMBL" id="DQ158857">
    <property type="protein sequence ID" value="ABA27343.1"/>
    <property type="molecule type" value="Genomic_DNA"/>
</dbReference>
<geneLocation type="nucleomorph" evidence="1"/>
<proteinExistence type="predicted"/>
<evidence type="ECO:0000313" key="2">
    <source>
        <dbReference type="Proteomes" id="UP000243425"/>
    </source>
</evidence>
<dbReference type="Proteomes" id="UP000243425">
    <property type="component" value="Nucleomorph 2"/>
</dbReference>
<accession>Q3LW22</accession>